<evidence type="ECO:0000256" key="1">
    <source>
        <dbReference type="ARBA" id="ARBA00005439"/>
    </source>
</evidence>
<dbReference type="Proteomes" id="UP000800200">
    <property type="component" value="Unassembled WGS sequence"/>
</dbReference>
<dbReference type="SUPFAM" id="SSF55200">
    <property type="entry name" value="Translation initiation factor IF3, C-terminal domain"/>
    <property type="match status" value="1"/>
</dbReference>
<dbReference type="GO" id="GO:0032790">
    <property type="term" value="P:ribosome disassembly"/>
    <property type="evidence" value="ECO:0007669"/>
    <property type="project" value="TreeGrafter"/>
</dbReference>
<reference evidence="4" key="1">
    <citation type="journal article" date="2020" name="Stud. Mycol.">
        <title>101 Dothideomycetes genomes: a test case for predicting lifestyles and emergence of pathogens.</title>
        <authorList>
            <person name="Haridas S."/>
            <person name="Albert R."/>
            <person name="Binder M."/>
            <person name="Bloem J."/>
            <person name="Labutti K."/>
            <person name="Salamov A."/>
            <person name="Andreopoulos B."/>
            <person name="Baker S."/>
            <person name="Barry K."/>
            <person name="Bills G."/>
            <person name="Bluhm B."/>
            <person name="Cannon C."/>
            <person name="Castanera R."/>
            <person name="Culley D."/>
            <person name="Daum C."/>
            <person name="Ezra D."/>
            <person name="Gonzalez J."/>
            <person name="Henrissat B."/>
            <person name="Kuo A."/>
            <person name="Liang C."/>
            <person name="Lipzen A."/>
            <person name="Lutzoni F."/>
            <person name="Magnuson J."/>
            <person name="Mondo S."/>
            <person name="Nolan M."/>
            <person name="Ohm R."/>
            <person name="Pangilinan J."/>
            <person name="Park H.-J."/>
            <person name="Ramirez L."/>
            <person name="Alfaro M."/>
            <person name="Sun H."/>
            <person name="Tritt A."/>
            <person name="Yoshinaga Y."/>
            <person name="Zwiers L.-H."/>
            <person name="Turgeon B."/>
            <person name="Goodwin S."/>
            <person name="Spatafora J."/>
            <person name="Crous P."/>
            <person name="Grigoriev I."/>
        </authorList>
    </citation>
    <scope>NUCLEOTIDE SEQUENCE</scope>
    <source>
        <strain evidence="4">CBS 207.26</strain>
    </source>
</reference>
<dbReference type="InterPro" id="IPR036787">
    <property type="entry name" value="T_IF-3_N_sf"/>
</dbReference>
<evidence type="ECO:0000313" key="4">
    <source>
        <dbReference type="EMBL" id="KAF2180897.1"/>
    </source>
</evidence>
<dbReference type="Gene3D" id="3.30.110.10">
    <property type="entry name" value="Translation initiation factor 3 (IF-3), C-terminal domain"/>
    <property type="match status" value="1"/>
</dbReference>
<keyword evidence="5" id="KW-1185">Reference proteome</keyword>
<keyword evidence="2" id="KW-0396">Initiation factor</keyword>
<evidence type="ECO:0000256" key="3">
    <source>
        <dbReference type="ARBA" id="ARBA00022917"/>
    </source>
</evidence>
<comment type="similarity">
    <text evidence="1">Belongs to the IF-3 family.</text>
</comment>
<sequence length="256" mass="28811">MPPLYLSSTSRALYRVFIAPYTSTPMQNPHTLPPPSKLLLPHTTIRTKVWKKDTQRHALSDAYILDNAIKSPYVNIVDTQSRFLQNIPINQAMRRFDSSLYHLVQVQPGRVDEFGQPDPNHLPTCKIISKADLRQQHKTKLDIQRKAAKGGVGKGAGIKNLELNWAIDGNDLRHRLEKMKGFLMEGRKVEVLLGPKRKGRQATMEECEKVLQKIREAVAECKGSGESKKPEGRVGGVVTLVFQGKKVEREEADVEG</sequence>
<gene>
    <name evidence="4" type="ORF">K469DRAFT_692444</name>
</gene>
<dbReference type="InterPro" id="IPR036788">
    <property type="entry name" value="T_IF-3_C_sf"/>
</dbReference>
<dbReference type="GO" id="GO:0070124">
    <property type="term" value="P:mitochondrial translational initiation"/>
    <property type="evidence" value="ECO:0007669"/>
    <property type="project" value="TreeGrafter"/>
</dbReference>
<dbReference type="Gene3D" id="3.10.20.80">
    <property type="entry name" value="Translation initiation factor 3 (IF-3), N-terminal domain"/>
    <property type="match status" value="1"/>
</dbReference>
<evidence type="ECO:0008006" key="6">
    <source>
        <dbReference type="Google" id="ProtNLM"/>
    </source>
</evidence>
<dbReference type="EMBL" id="ML994655">
    <property type="protein sequence ID" value="KAF2180897.1"/>
    <property type="molecule type" value="Genomic_DNA"/>
</dbReference>
<keyword evidence="3" id="KW-0648">Protein biosynthesis</keyword>
<organism evidence="4 5">
    <name type="scientific">Zopfia rhizophila CBS 207.26</name>
    <dbReference type="NCBI Taxonomy" id="1314779"/>
    <lineage>
        <taxon>Eukaryota</taxon>
        <taxon>Fungi</taxon>
        <taxon>Dikarya</taxon>
        <taxon>Ascomycota</taxon>
        <taxon>Pezizomycotina</taxon>
        <taxon>Dothideomycetes</taxon>
        <taxon>Dothideomycetes incertae sedis</taxon>
        <taxon>Zopfiaceae</taxon>
        <taxon>Zopfia</taxon>
    </lineage>
</organism>
<proteinExistence type="inferred from homology"/>
<dbReference type="GO" id="GO:0003743">
    <property type="term" value="F:translation initiation factor activity"/>
    <property type="evidence" value="ECO:0007669"/>
    <property type="project" value="UniProtKB-KW"/>
</dbReference>
<protein>
    <recommendedName>
        <fullName evidence="6">Translation initiation factor 3 N-terminal domain-containing protein</fullName>
    </recommendedName>
</protein>
<name>A0A6A6DMY1_9PEZI</name>
<evidence type="ECO:0000256" key="2">
    <source>
        <dbReference type="ARBA" id="ARBA00022540"/>
    </source>
</evidence>
<dbReference type="PANTHER" id="PTHR10938">
    <property type="entry name" value="TRANSLATION INITIATION FACTOR IF-3"/>
    <property type="match status" value="1"/>
</dbReference>
<dbReference type="OrthoDB" id="21573at2759"/>
<dbReference type="InterPro" id="IPR001288">
    <property type="entry name" value="Translation_initiation_fac_3"/>
</dbReference>
<accession>A0A6A6DMY1</accession>
<dbReference type="AlphaFoldDB" id="A0A6A6DMY1"/>
<dbReference type="GO" id="GO:0043022">
    <property type="term" value="F:ribosome binding"/>
    <property type="evidence" value="ECO:0007669"/>
    <property type="project" value="TreeGrafter"/>
</dbReference>
<dbReference type="GO" id="GO:0005739">
    <property type="term" value="C:mitochondrion"/>
    <property type="evidence" value="ECO:0007669"/>
    <property type="project" value="TreeGrafter"/>
</dbReference>
<evidence type="ECO:0000313" key="5">
    <source>
        <dbReference type="Proteomes" id="UP000800200"/>
    </source>
</evidence>
<dbReference type="PANTHER" id="PTHR10938:SF0">
    <property type="entry name" value="TRANSLATION INITIATION FACTOR IF-3, MITOCHONDRIAL"/>
    <property type="match status" value="1"/>
</dbReference>